<accession>Q12097</accession>
<evidence type="ECO:0000313" key="1">
    <source>
        <dbReference type="EMBL" id="BAA12031.1"/>
    </source>
</evidence>
<protein>
    <submittedName>
        <fullName evidence="1">FDS protein</fullName>
    </submittedName>
</protein>
<reference evidence="1" key="2">
    <citation type="journal article" date="1996" name="Mokuzai Gakkaishi">
        <title>Sequence and characterization of the genomic clone of the FDS gene from the basidiomycete Flammulina velutipes.</title>
        <authorList>
            <person name="Azuma T."/>
            <person name="Yao I."/>
            <person name="Kim D."/>
            <person name="Sakuma Y."/>
            <person name="Kojima Y."/>
            <person name="Miura K."/>
        </authorList>
    </citation>
    <scope>NUCLEOTIDE SEQUENCE</scope>
    <source>
        <strain evidence="1">Isolate 4</strain>
    </source>
</reference>
<sequence>MSNALPGQVLGYKYVEFSNKMATDEGSDADNNLATWRPDIPQGWYYLGQSPTLNYHTPPSGLLVCPLAPDVLRDVASWELVWDDTGSNDHNDYALWRGVPPNSDYVVIGGIFSNTKNHAPPKDDETRGIKAIRKDLLVMGAVKWVWNDGGSGSDRDGSVWTCGWVDNPRADHVYPQVIIPMPNYNSPPADKVWALDRSKVIDLS</sequence>
<proteinExistence type="evidence at transcript level"/>
<dbReference type="EMBL" id="D83744">
    <property type="protein sequence ID" value="BAA12095.1"/>
    <property type="molecule type" value="mRNA"/>
</dbReference>
<organism evidence="2">
    <name type="scientific">Flammulina velutipes</name>
    <name type="common">Agaricus velutipes</name>
    <dbReference type="NCBI Taxonomy" id="38945"/>
    <lineage>
        <taxon>Eukaryota</taxon>
        <taxon>Fungi</taxon>
        <taxon>Dikarya</taxon>
        <taxon>Basidiomycota</taxon>
        <taxon>Agaricomycotina</taxon>
        <taxon>Agaricomycetes</taxon>
        <taxon>Agaricomycetidae</taxon>
        <taxon>Agaricales</taxon>
        <taxon>Marasmiineae</taxon>
        <taxon>Physalacriaceae</taxon>
        <taxon>Flammulina</taxon>
    </lineage>
</organism>
<reference evidence="2" key="1">
    <citation type="journal article" date="1996" name="Mokuzai Gakkaishi">
        <title>Isolation of a gene specifically expressed during fruiting body differentiation in Flammulina velutipes.</title>
        <authorList>
            <person name="Azuma T."/>
            <person name="Harada A."/>
            <person name="Kim D."/>
            <person name="Sakuma Y."/>
            <person name="Kojima Y."/>
            <person name="Miura K."/>
        </authorList>
    </citation>
    <scope>NUCLEOTIDE SEQUENCE</scope>
</reference>
<name>Q12097_FLAVE</name>
<evidence type="ECO:0000313" key="2">
    <source>
        <dbReference type="EMBL" id="BAA12095.1"/>
    </source>
</evidence>
<dbReference type="EMBL" id="D83658">
    <property type="protein sequence ID" value="BAA12031.1"/>
    <property type="molecule type" value="Genomic_DNA"/>
</dbReference>
<dbReference type="AlphaFoldDB" id="Q12097"/>